<dbReference type="EMBL" id="PSQE01000005">
    <property type="protein sequence ID" value="RHN56536.1"/>
    <property type="molecule type" value="Genomic_DNA"/>
</dbReference>
<sequence length="131" mass="14795">MSKSNQVNKSNDGGPIPNFSIGLTQLEQEQASDEDKGKKKGKKMEKRVKKTKELEPLPSFSIGLTQIEEEGRNEEAKSSDMENEENAKQRLRHKMSIPKVYDLMNSVNGKQRKDEIINVLNESGFGGMVHF</sequence>
<dbReference type="AlphaFoldDB" id="A0A396HT45"/>
<name>A0A396HT45_MEDTR</name>
<evidence type="ECO:0000313" key="2">
    <source>
        <dbReference type="EMBL" id="RHN56536.1"/>
    </source>
</evidence>
<feature type="compositionally biased region" description="Basic residues" evidence="1">
    <location>
        <begin position="38"/>
        <end position="50"/>
    </location>
</feature>
<comment type="caution">
    <text evidence="2">The sequence shown here is derived from an EMBL/GenBank/DDBJ whole genome shotgun (WGS) entry which is preliminary data.</text>
</comment>
<dbReference type="Proteomes" id="UP000265566">
    <property type="component" value="Chromosome 5"/>
</dbReference>
<dbReference type="OrthoDB" id="1305300at2759"/>
<feature type="compositionally biased region" description="Polar residues" evidence="1">
    <location>
        <begin position="1"/>
        <end position="11"/>
    </location>
</feature>
<feature type="compositionally biased region" description="Basic and acidic residues" evidence="1">
    <location>
        <begin position="69"/>
        <end position="88"/>
    </location>
</feature>
<organism evidence="2">
    <name type="scientific">Medicago truncatula</name>
    <name type="common">Barrel medic</name>
    <name type="synonym">Medicago tribuloides</name>
    <dbReference type="NCBI Taxonomy" id="3880"/>
    <lineage>
        <taxon>Eukaryota</taxon>
        <taxon>Viridiplantae</taxon>
        <taxon>Streptophyta</taxon>
        <taxon>Embryophyta</taxon>
        <taxon>Tracheophyta</taxon>
        <taxon>Spermatophyta</taxon>
        <taxon>Magnoliopsida</taxon>
        <taxon>eudicotyledons</taxon>
        <taxon>Gunneridae</taxon>
        <taxon>Pentapetalae</taxon>
        <taxon>rosids</taxon>
        <taxon>fabids</taxon>
        <taxon>Fabales</taxon>
        <taxon>Fabaceae</taxon>
        <taxon>Papilionoideae</taxon>
        <taxon>50 kb inversion clade</taxon>
        <taxon>NPAAA clade</taxon>
        <taxon>Hologalegina</taxon>
        <taxon>IRL clade</taxon>
        <taxon>Trifolieae</taxon>
        <taxon>Medicago</taxon>
    </lineage>
</organism>
<proteinExistence type="predicted"/>
<dbReference type="Gramene" id="rna31952">
    <property type="protein sequence ID" value="RHN56536.1"/>
    <property type="gene ID" value="gene31952"/>
</dbReference>
<reference evidence="2" key="1">
    <citation type="journal article" date="2018" name="Nat. Plants">
        <title>Whole-genome landscape of Medicago truncatula symbiotic genes.</title>
        <authorList>
            <person name="Pecrix Y."/>
            <person name="Gamas P."/>
            <person name="Carrere S."/>
        </authorList>
    </citation>
    <scope>NUCLEOTIDE SEQUENCE</scope>
    <source>
        <tissue evidence="2">Leaves</tissue>
    </source>
</reference>
<evidence type="ECO:0000256" key="1">
    <source>
        <dbReference type="SAM" id="MobiDB-lite"/>
    </source>
</evidence>
<gene>
    <name evidence="2" type="ORF">MtrunA17_Chr5g0430521</name>
</gene>
<protein>
    <submittedName>
        <fullName evidence="2">Uncharacterized protein</fullName>
    </submittedName>
</protein>
<feature type="region of interest" description="Disordered" evidence="1">
    <location>
        <begin position="1"/>
        <end position="93"/>
    </location>
</feature>
<accession>A0A396HT45</accession>